<dbReference type="AlphaFoldDB" id="A0A101M4R2"/>
<keyword evidence="1" id="KW-0496">Mitochondrion</keyword>
<name>A0A101M4R2_PICGL</name>
<proteinExistence type="predicted"/>
<protein>
    <submittedName>
        <fullName evidence="1">Uncharacterized protein</fullName>
    </submittedName>
</protein>
<reference evidence="1" key="1">
    <citation type="journal article" date="2015" name="Genome Biol. Evol.">
        <title>Organellar Genomes of White Spruce (Picea glauca): Assembly and Annotation.</title>
        <authorList>
            <person name="Jackman S.D."/>
            <person name="Warren R.L."/>
            <person name="Gibb E.A."/>
            <person name="Vandervalk B.P."/>
            <person name="Mohamadi H."/>
            <person name="Chu J."/>
            <person name="Raymond A."/>
            <person name="Pleasance S."/>
            <person name="Coope R."/>
            <person name="Wildung M.R."/>
            <person name="Ritland C.E."/>
            <person name="Bousquet J."/>
            <person name="Jones S.J."/>
            <person name="Bohlmann J."/>
            <person name="Birol I."/>
        </authorList>
    </citation>
    <scope>NUCLEOTIDE SEQUENCE [LARGE SCALE GENOMIC DNA]</scope>
    <source>
        <tissue evidence="1">Flushing bud</tissue>
    </source>
</reference>
<comment type="caution">
    <text evidence="1">The sequence shown here is derived from an EMBL/GenBank/DDBJ whole genome shotgun (WGS) entry which is preliminary data.</text>
</comment>
<organism evidence="1">
    <name type="scientific">Picea glauca</name>
    <name type="common">White spruce</name>
    <name type="synonym">Pinus glauca</name>
    <dbReference type="NCBI Taxonomy" id="3330"/>
    <lineage>
        <taxon>Eukaryota</taxon>
        <taxon>Viridiplantae</taxon>
        <taxon>Streptophyta</taxon>
        <taxon>Embryophyta</taxon>
        <taxon>Tracheophyta</taxon>
        <taxon>Spermatophyta</taxon>
        <taxon>Pinopsida</taxon>
        <taxon>Pinidae</taxon>
        <taxon>Conifers I</taxon>
        <taxon>Pinales</taxon>
        <taxon>Pinaceae</taxon>
        <taxon>Picea</taxon>
    </lineage>
</organism>
<sequence>MPDNCGHSLFPLLQALSNAGLPVILFLCPLIEGIWKGKAIPTAAGQEGSCIYLSLLGRIEAVSSFFNNELWLLGDLVVMWMDGRVGFCTLGIHFAPVCETDGGASLCSFHGL</sequence>
<gene>
    <name evidence="1" type="ORF">ABT39_MTgene826</name>
</gene>
<dbReference type="EMBL" id="LKAM01000001">
    <property type="protein sequence ID" value="KUM50980.1"/>
    <property type="molecule type" value="Genomic_DNA"/>
</dbReference>
<geneLocation type="mitochondrion" evidence="1"/>
<accession>A0A101M4R2</accession>
<evidence type="ECO:0000313" key="1">
    <source>
        <dbReference type="EMBL" id="KUM50980.1"/>
    </source>
</evidence>